<comment type="caution">
    <text evidence="1">The sequence shown here is derived from an EMBL/GenBank/DDBJ whole genome shotgun (WGS) entry which is preliminary data.</text>
</comment>
<dbReference type="RefSeq" id="WP_145143379.1">
    <property type="nucleotide sequence ID" value="NZ_VLKY01000010.1"/>
</dbReference>
<name>A0A562Q7I9_9PSED</name>
<keyword evidence="2" id="KW-1185">Reference proteome</keyword>
<proteinExistence type="predicted"/>
<accession>A0A562Q7I9</accession>
<evidence type="ECO:0000313" key="2">
    <source>
        <dbReference type="Proteomes" id="UP000316905"/>
    </source>
</evidence>
<sequence>MTVSDLIKALEQLDPDLFLITAFDDSEAPESGQKTHVLQILSVKSEFLEIYSDSAGKTCITSQTIGEAQEVACIRLTSD</sequence>
<dbReference type="Proteomes" id="UP000316905">
    <property type="component" value="Unassembled WGS sequence"/>
</dbReference>
<evidence type="ECO:0000313" key="1">
    <source>
        <dbReference type="EMBL" id="TWI52678.1"/>
    </source>
</evidence>
<dbReference type="EMBL" id="VLKY01000010">
    <property type="protein sequence ID" value="TWI52678.1"/>
    <property type="molecule type" value="Genomic_DNA"/>
</dbReference>
<reference evidence="1 2" key="1">
    <citation type="journal article" date="2015" name="Stand. Genomic Sci.">
        <title>Genomic Encyclopedia of Bacterial and Archaeal Type Strains, Phase III: the genomes of soil and plant-associated and newly described type strains.</title>
        <authorList>
            <person name="Whitman W.B."/>
            <person name="Woyke T."/>
            <person name="Klenk H.P."/>
            <person name="Zhou Y."/>
            <person name="Lilburn T.G."/>
            <person name="Beck B.J."/>
            <person name="De Vos P."/>
            <person name="Vandamme P."/>
            <person name="Eisen J.A."/>
            <person name="Garrity G."/>
            <person name="Hugenholtz P."/>
            <person name="Kyrpides N.C."/>
        </authorList>
    </citation>
    <scope>NUCLEOTIDE SEQUENCE [LARGE SCALE GENOMIC DNA]</scope>
    <source>
        <strain evidence="1 2">CGMCC 1.6858</strain>
    </source>
</reference>
<dbReference type="AlphaFoldDB" id="A0A562Q7I9"/>
<organism evidence="1 2">
    <name type="scientific">Pseudomonas duriflava</name>
    <dbReference type="NCBI Taxonomy" id="459528"/>
    <lineage>
        <taxon>Bacteria</taxon>
        <taxon>Pseudomonadati</taxon>
        <taxon>Pseudomonadota</taxon>
        <taxon>Gammaproteobacteria</taxon>
        <taxon>Pseudomonadales</taxon>
        <taxon>Pseudomonadaceae</taxon>
        <taxon>Pseudomonas</taxon>
    </lineage>
</organism>
<gene>
    <name evidence="1" type="ORF">IQ22_03054</name>
</gene>
<protein>
    <submittedName>
        <fullName evidence="1">Uncharacterized protein</fullName>
    </submittedName>
</protein>